<protein>
    <submittedName>
        <fullName evidence="1">Uncharacterized protein</fullName>
    </submittedName>
</protein>
<dbReference type="Proteomes" id="UP001500460">
    <property type="component" value="Unassembled WGS sequence"/>
</dbReference>
<proteinExistence type="predicted"/>
<organism evidence="1 2">
    <name type="scientific">Streptomyces glaucus</name>
    <dbReference type="NCBI Taxonomy" id="284029"/>
    <lineage>
        <taxon>Bacteria</taxon>
        <taxon>Bacillati</taxon>
        <taxon>Actinomycetota</taxon>
        <taxon>Actinomycetes</taxon>
        <taxon>Kitasatosporales</taxon>
        <taxon>Streptomycetaceae</taxon>
        <taxon>Streptomyces</taxon>
    </lineage>
</organism>
<comment type="caution">
    <text evidence="1">The sequence shown here is derived from an EMBL/GenBank/DDBJ whole genome shotgun (WGS) entry which is preliminary data.</text>
</comment>
<sequence>MSHDVADDTPGEETTETPLTVLGLIGALARAMEGHQKAVIQPKKDAPKDPLVESFMRDKRTDLVVEVGGQKVGHYKVNTTNDRFVVADQNKFDEYAERNGEVDVIVTAKPAFVTACLTHAVRNPETGTIFDSRTGEEIPGLEFVPGGKPTGTVTWTWNKHKGRNIGLEVLIAAYRRHELDKYLQETPELLPGAVPEATDA</sequence>
<evidence type="ECO:0000313" key="2">
    <source>
        <dbReference type="Proteomes" id="UP001500460"/>
    </source>
</evidence>
<name>A0ABN3JTB2_9ACTN</name>
<accession>A0ABN3JTB2</accession>
<keyword evidence="2" id="KW-1185">Reference proteome</keyword>
<reference evidence="1 2" key="1">
    <citation type="journal article" date="2019" name="Int. J. Syst. Evol. Microbiol.">
        <title>The Global Catalogue of Microorganisms (GCM) 10K type strain sequencing project: providing services to taxonomists for standard genome sequencing and annotation.</title>
        <authorList>
            <consortium name="The Broad Institute Genomics Platform"/>
            <consortium name="The Broad Institute Genome Sequencing Center for Infectious Disease"/>
            <person name="Wu L."/>
            <person name="Ma J."/>
        </authorList>
    </citation>
    <scope>NUCLEOTIDE SEQUENCE [LARGE SCALE GENOMIC DNA]</scope>
    <source>
        <strain evidence="1 2">JCM 6922</strain>
    </source>
</reference>
<evidence type="ECO:0000313" key="1">
    <source>
        <dbReference type="EMBL" id="GAA2439017.1"/>
    </source>
</evidence>
<dbReference type="RefSeq" id="WP_344603731.1">
    <property type="nucleotide sequence ID" value="NZ_BAAATK010000018.1"/>
</dbReference>
<gene>
    <name evidence="1" type="ORF">GCM10010421_31500</name>
</gene>
<dbReference type="EMBL" id="BAAATK010000018">
    <property type="protein sequence ID" value="GAA2439017.1"/>
    <property type="molecule type" value="Genomic_DNA"/>
</dbReference>